<dbReference type="AlphaFoldDB" id="A0A5C4SVD0"/>
<keyword evidence="5" id="KW-1185">Reference proteome</keyword>
<protein>
    <submittedName>
        <fullName evidence="4">TetR/AcrR family transcriptional regulator</fullName>
    </submittedName>
</protein>
<dbReference type="GO" id="GO:0003677">
    <property type="term" value="F:DNA binding"/>
    <property type="evidence" value="ECO:0007669"/>
    <property type="project" value="UniProtKB-UniRule"/>
</dbReference>
<evidence type="ECO:0000313" key="4">
    <source>
        <dbReference type="EMBL" id="TNJ55773.1"/>
    </source>
</evidence>
<evidence type="ECO:0000256" key="1">
    <source>
        <dbReference type="ARBA" id="ARBA00023125"/>
    </source>
</evidence>
<dbReference type="PRINTS" id="PR00455">
    <property type="entry name" value="HTHTETR"/>
</dbReference>
<feature type="domain" description="HTH tetR-type" evidence="3">
    <location>
        <begin position="17"/>
        <end position="77"/>
    </location>
</feature>
<dbReference type="PANTHER" id="PTHR30328:SF54">
    <property type="entry name" value="HTH-TYPE TRANSCRIPTIONAL REPRESSOR SCO4008"/>
    <property type="match status" value="1"/>
</dbReference>
<dbReference type="InterPro" id="IPR036271">
    <property type="entry name" value="Tet_transcr_reg_TetR-rel_C_sf"/>
</dbReference>
<dbReference type="Proteomes" id="UP000307943">
    <property type="component" value="Unassembled WGS sequence"/>
</dbReference>
<dbReference type="PROSITE" id="PS50977">
    <property type="entry name" value="HTH_TETR_2"/>
    <property type="match status" value="1"/>
</dbReference>
<evidence type="ECO:0000313" key="5">
    <source>
        <dbReference type="Proteomes" id="UP000307943"/>
    </source>
</evidence>
<accession>A0A5C4SVD0</accession>
<dbReference type="Pfam" id="PF00440">
    <property type="entry name" value="TetR_N"/>
    <property type="match status" value="1"/>
</dbReference>
<dbReference type="Gene3D" id="1.10.357.10">
    <property type="entry name" value="Tetracycline Repressor, domain 2"/>
    <property type="match status" value="1"/>
</dbReference>
<evidence type="ECO:0000259" key="3">
    <source>
        <dbReference type="PROSITE" id="PS50977"/>
    </source>
</evidence>
<dbReference type="PANTHER" id="PTHR30328">
    <property type="entry name" value="TRANSCRIPTIONAL REPRESSOR"/>
    <property type="match status" value="1"/>
</dbReference>
<comment type="caution">
    <text evidence="4">The sequence shown here is derived from an EMBL/GenBank/DDBJ whole genome shotgun (WGS) entry which is preliminary data.</text>
</comment>
<evidence type="ECO:0000256" key="2">
    <source>
        <dbReference type="PROSITE-ProRule" id="PRU00335"/>
    </source>
</evidence>
<dbReference type="SUPFAM" id="SSF48498">
    <property type="entry name" value="Tetracyclin repressor-like, C-terminal domain"/>
    <property type="match status" value="1"/>
</dbReference>
<sequence>MELHAIVQRMKKTYDAARTKEIILDAAEEMFAEHGYSATRVDAIASLAGYNKSLIYQYFGDKLGLYTGVIKRADQLGNTVFESLAGDSLADETTTSDPSKFRRLLGDVIRSSYQFLLDHPRYLKIYLWEAAEEWKIWKSISYSPDDIIVFSRLAESAKKNGLIRKDIEPIMMPILLMNLVIPFVQTYRRLSEMMPDEIQSQIPLEQFKEQLVHIVVYGLMEPSLL</sequence>
<dbReference type="InterPro" id="IPR050109">
    <property type="entry name" value="HTH-type_TetR-like_transc_reg"/>
</dbReference>
<dbReference type="InterPro" id="IPR009057">
    <property type="entry name" value="Homeodomain-like_sf"/>
</dbReference>
<organism evidence="4 5">
    <name type="scientific">Paenibacillus hemerocallicola</name>
    <dbReference type="NCBI Taxonomy" id="1172614"/>
    <lineage>
        <taxon>Bacteria</taxon>
        <taxon>Bacillati</taxon>
        <taxon>Bacillota</taxon>
        <taxon>Bacilli</taxon>
        <taxon>Bacillales</taxon>
        <taxon>Paenibacillaceae</taxon>
        <taxon>Paenibacillus</taxon>
    </lineage>
</organism>
<reference evidence="4 5" key="1">
    <citation type="submission" date="2019-05" db="EMBL/GenBank/DDBJ databases">
        <title>We sequenced the genome of Paenibacillus hemerocallicola KCTC 33185 for further insight into its adaptation and study the phylogeny of Paenibacillus.</title>
        <authorList>
            <person name="Narsing Rao M.P."/>
        </authorList>
    </citation>
    <scope>NUCLEOTIDE SEQUENCE [LARGE SCALE GENOMIC DNA]</scope>
    <source>
        <strain evidence="4 5">KCTC 33185</strain>
    </source>
</reference>
<keyword evidence="1 2" id="KW-0238">DNA-binding</keyword>
<dbReference type="SUPFAM" id="SSF46689">
    <property type="entry name" value="Homeodomain-like"/>
    <property type="match status" value="1"/>
</dbReference>
<name>A0A5C4SVD0_9BACL</name>
<proteinExistence type="predicted"/>
<dbReference type="EMBL" id="VDCQ01000113">
    <property type="protein sequence ID" value="TNJ55773.1"/>
    <property type="molecule type" value="Genomic_DNA"/>
</dbReference>
<gene>
    <name evidence="4" type="ORF">FE784_39215</name>
</gene>
<dbReference type="InterPro" id="IPR001647">
    <property type="entry name" value="HTH_TetR"/>
</dbReference>
<dbReference type="OrthoDB" id="9815924at2"/>
<feature type="DNA-binding region" description="H-T-H motif" evidence="2">
    <location>
        <begin position="40"/>
        <end position="59"/>
    </location>
</feature>
<dbReference type="GO" id="GO:0006355">
    <property type="term" value="P:regulation of DNA-templated transcription"/>
    <property type="evidence" value="ECO:0007669"/>
    <property type="project" value="UniProtKB-ARBA"/>
</dbReference>